<dbReference type="SMART" id="SM00693">
    <property type="entry name" value="DysFN"/>
    <property type="match status" value="1"/>
</dbReference>
<accession>A0A137PI85</accession>
<feature type="domain" description="Peroxin/Ferlin" evidence="1">
    <location>
        <begin position="47"/>
        <end position="125"/>
    </location>
</feature>
<sequence>METLISKKIPRIFTHQNKYSIPGEEDINCGDNNANYPTVQRLSKPTPKVITDVIYENQRGFEYFLIYFLYRFFLLGAPKFSPYLLNPVDPPAWCDKNWRGISTEISLFPLPDPSWEWIDDRWLVDMSGDIDPFGWQYAVRFRGHNWRGHSKPLQSFARRRKWIRRRRRTDQTESNAEVAIDVTPAARSSLDIPYGVTSPSPTGMSDNAPDTPLTGPLSSNQYTPMSSMTSLTCEPDQNPSHYPMLIEIKQSRIDREKLQIVQDHLTKGVQLNEFMVEWMMNNLDYETSRKRLLQMIVDYKAQPESGISGYIGIEQAIASPPLSPKMLLSPSTQQRLSVSHQYSHSADELRIYGASNYDAKSRNVSNRNSLTFFSDKKPLFNLENYN</sequence>
<dbReference type="EMBL" id="KQ964421">
    <property type="protein sequence ID" value="KXN74712.1"/>
    <property type="molecule type" value="Genomic_DNA"/>
</dbReference>
<proteinExistence type="predicted"/>
<dbReference type="GO" id="GO:0016020">
    <property type="term" value="C:membrane"/>
    <property type="evidence" value="ECO:0007669"/>
    <property type="project" value="InterPro"/>
</dbReference>
<dbReference type="SMART" id="SM00694">
    <property type="entry name" value="DysFC"/>
    <property type="match status" value="1"/>
</dbReference>
<feature type="domain" description="Peroxin/Ferlin" evidence="2">
    <location>
        <begin position="134"/>
        <end position="169"/>
    </location>
</feature>
<dbReference type="AlphaFoldDB" id="A0A137PI85"/>
<name>A0A137PI85_CONC2</name>
<evidence type="ECO:0000313" key="3">
    <source>
        <dbReference type="EMBL" id="KXN74712.1"/>
    </source>
</evidence>
<dbReference type="STRING" id="796925.A0A137PI85"/>
<dbReference type="Proteomes" id="UP000070444">
    <property type="component" value="Unassembled WGS sequence"/>
</dbReference>
<dbReference type="InterPro" id="IPR006614">
    <property type="entry name" value="Peroxin/Ferlin"/>
</dbReference>
<evidence type="ECO:0000259" key="2">
    <source>
        <dbReference type="SMART" id="SM00694"/>
    </source>
</evidence>
<protein>
    <recommendedName>
        <fullName evidence="1 2">Peroxin/Ferlin domain-containing protein</fullName>
    </recommendedName>
</protein>
<organism evidence="3 4">
    <name type="scientific">Conidiobolus coronatus (strain ATCC 28846 / CBS 209.66 / NRRL 28638)</name>
    <name type="common">Delacroixia coronata</name>
    <dbReference type="NCBI Taxonomy" id="796925"/>
    <lineage>
        <taxon>Eukaryota</taxon>
        <taxon>Fungi</taxon>
        <taxon>Fungi incertae sedis</taxon>
        <taxon>Zoopagomycota</taxon>
        <taxon>Entomophthoromycotina</taxon>
        <taxon>Entomophthoromycetes</taxon>
        <taxon>Entomophthorales</taxon>
        <taxon>Ancylistaceae</taxon>
        <taxon>Conidiobolus</taxon>
    </lineage>
</organism>
<evidence type="ECO:0000259" key="1">
    <source>
        <dbReference type="SMART" id="SM00693"/>
    </source>
</evidence>
<evidence type="ECO:0000313" key="4">
    <source>
        <dbReference type="Proteomes" id="UP000070444"/>
    </source>
</evidence>
<gene>
    <name evidence="3" type="ORF">CONCODRAFT_82804</name>
</gene>
<dbReference type="OrthoDB" id="72441at2759"/>
<keyword evidence="4" id="KW-1185">Reference proteome</keyword>
<reference evidence="3 4" key="1">
    <citation type="journal article" date="2015" name="Genome Biol. Evol.">
        <title>Phylogenomic analyses indicate that early fungi evolved digesting cell walls of algal ancestors of land plants.</title>
        <authorList>
            <person name="Chang Y."/>
            <person name="Wang S."/>
            <person name="Sekimoto S."/>
            <person name="Aerts A.L."/>
            <person name="Choi C."/>
            <person name="Clum A."/>
            <person name="LaButti K.M."/>
            <person name="Lindquist E.A."/>
            <person name="Yee Ngan C."/>
            <person name="Ohm R.A."/>
            <person name="Salamov A.A."/>
            <person name="Grigoriev I.V."/>
            <person name="Spatafora J.W."/>
            <person name="Berbee M.L."/>
        </authorList>
    </citation>
    <scope>NUCLEOTIDE SEQUENCE [LARGE SCALE GENOMIC DNA]</scope>
    <source>
        <strain evidence="3 4">NRRL 28638</strain>
    </source>
</reference>